<name>A0A7Y9ZEM0_9MICO</name>
<accession>A0A7Y9ZEM0</accession>
<dbReference type="GO" id="GO:0005525">
    <property type="term" value="F:GTP binding"/>
    <property type="evidence" value="ECO:0007669"/>
    <property type="project" value="InterPro"/>
</dbReference>
<dbReference type="PANTHER" id="PTHR42698:SF1">
    <property type="entry name" value="GTPASE ERA, MITOCHONDRIAL"/>
    <property type="match status" value="1"/>
</dbReference>
<dbReference type="GO" id="GO:0000028">
    <property type="term" value="P:ribosomal small subunit assembly"/>
    <property type="evidence" value="ECO:0007669"/>
    <property type="project" value="TreeGrafter"/>
</dbReference>
<dbReference type="InterPro" id="IPR006073">
    <property type="entry name" value="GTP-bd"/>
</dbReference>
<dbReference type="Pfam" id="PF01926">
    <property type="entry name" value="MMR_HSR1"/>
    <property type="match status" value="1"/>
</dbReference>
<keyword evidence="3" id="KW-1185">Reference proteome</keyword>
<dbReference type="GO" id="GO:0019843">
    <property type="term" value="F:rRNA binding"/>
    <property type="evidence" value="ECO:0007669"/>
    <property type="project" value="TreeGrafter"/>
</dbReference>
<dbReference type="AlphaFoldDB" id="A0A7Y9ZEM0"/>
<keyword evidence="2" id="KW-0131">Cell cycle</keyword>
<dbReference type="SUPFAM" id="SSF52540">
    <property type="entry name" value="P-loop containing nucleoside triphosphate hydrolases"/>
    <property type="match status" value="1"/>
</dbReference>
<dbReference type="InterPro" id="IPR005662">
    <property type="entry name" value="GTPase_Era-like"/>
</dbReference>
<dbReference type="InterPro" id="IPR027417">
    <property type="entry name" value="P-loop_NTPase"/>
</dbReference>
<keyword evidence="2" id="KW-0132">Cell division</keyword>
<gene>
    <name evidence="2" type="ORF">BKA03_002100</name>
</gene>
<organism evidence="2 3">
    <name type="scientific">Demequina lutea</name>
    <dbReference type="NCBI Taxonomy" id="431489"/>
    <lineage>
        <taxon>Bacteria</taxon>
        <taxon>Bacillati</taxon>
        <taxon>Actinomycetota</taxon>
        <taxon>Actinomycetes</taxon>
        <taxon>Micrococcales</taxon>
        <taxon>Demequinaceae</taxon>
        <taxon>Demequina</taxon>
    </lineage>
</organism>
<dbReference type="EMBL" id="JACBZO010000001">
    <property type="protein sequence ID" value="NYI41981.1"/>
    <property type="molecule type" value="Genomic_DNA"/>
</dbReference>
<protein>
    <submittedName>
        <fullName evidence="2">GTP-binding protein EngB required for normal cell division</fullName>
    </submittedName>
</protein>
<dbReference type="GO" id="GO:0005829">
    <property type="term" value="C:cytosol"/>
    <property type="evidence" value="ECO:0007669"/>
    <property type="project" value="TreeGrafter"/>
</dbReference>
<proteinExistence type="predicted"/>
<evidence type="ECO:0000313" key="2">
    <source>
        <dbReference type="EMBL" id="NYI41981.1"/>
    </source>
</evidence>
<dbReference type="GO" id="GO:0043024">
    <property type="term" value="F:ribosomal small subunit binding"/>
    <property type="evidence" value="ECO:0007669"/>
    <property type="project" value="TreeGrafter"/>
</dbReference>
<dbReference type="RefSeq" id="WP_152649625.1">
    <property type="nucleotide sequence ID" value="NZ_BBRC01000015.1"/>
</dbReference>
<evidence type="ECO:0000313" key="3">
    <source>
        <dbReference type="Proteomes" id="UP000547973"/>
    </source>
</evidence>
<dbReference type="Proteomes" id="UP000547973">
    <property type="component" value="Unassembled WGS sequence"/>
</dbReference>
<dbReference type="Gene3D" id="3.40.50.300">
    <property type="entry name" value="P-loop containing nucleotide triphosphate hydrolases"/>
    <property type="match status" value="1"/>
</dbReference>
<feature type="domain" description="G" evidence="1">
    <location>
        <begin position="56"/>
        <end position="188"/>
    </location>
</feature>
<comment type="caution">
    <text evidence="2">The sequence shown here is derived from an EMBL/GenBank/DDBJ whole genome shotgun (WGS) entry which is preliminary data.</text>
</comment>
<sequence>MPPRTETSRLKDRVQRLRASMEWASEAIDPAVRDEVSRTIERCDQRLELGVDHTIVALAGGTGSGKSSLFNAIVGTEFAVPGVARPTTSAVVSASWGPADALLEWLGVEVPRRLDLGPSATMHGVVLLDLPDHDSINEENHATVDRVVPLADLIVWVVDPQKYADHALHSAYLKVASDHGQPSLIVLNHVDRLSDEDAVAVARDLTALIEAEGIADAPVMLTSARTGRGVAALRAEIAGAAATRSVAAEAVRSDLVSAGRSLAGALARDADPVVPDVEGLVAALARAAGVEAREDAASAIASGKPGVLPESLSASLAAVDQVRLEWVDGATAGLPLAWRLVMNDAVLPAPQLAEELAHALAAVVWPEVLPPKGLRGLWSRALKGHSAGQAVREAGGAAIRVAVTPHVIEPTEMIHEAYRNLDELADLT</sequence>
<reference evidence="2 3" key="1">
    <citation type="submission" date="2020-07" db="EMBL/GenBank/DDBJ databases">
        <title>Sequencing the genomes of 1000 actinobacteria strains.</title>
        <authorList>
            <person name="Klenk H.-P."/>
        </authorList>
    </citation>
    <scope>NUCLEOTIDE SEQUENCE [LARGE SCALE GENOMIC DNA]</scope>
    <source>
        <strain evidence="2 3">DSM 19970</strain>
    </source>
</reference>
<dbReference type="GO" id="GO:0051301">
    <property type="term" value="P:cell division"/>
    <property type="evidence" value="ECO:0007669"/>
    <property type="project" value="UniProtKB-KW"/>
</dbReference>
<dbReference type="PANTHER" id="PTHR42698">
    <property type="entry name" value="GTPASE ERA"/>
    <property type="match status" value="1"/>
</dbReference>
<evidence type="ECO:0000259" key="1">
    <source>
        <dbReference type="Pfam" id="PF01926"/>
    </source>
</evidence>
<dbReference type="OrthoDB" id="974105at2"/>